<sequence length="357" mass="39965">MLARVGKRVVSSDARGETVTVEACSTVRAAPCPACHRWSHRIHGSYVRRLEERPMLDQRVVLAVEVRRFKCANAGCPRRTFAENIHALAGRHQRRTRSQARALHALGHALGGEAAARLANALGLRTSADTVLRELRRAPERKRKPRPRVVGIDDWAIARGHQYGTIIVDLERREPIEVFAGREGTAVAAWMRAHPSIEIVARDRAGAYSEAVDIALPAATQVSDRWHLLCNLRDNVERLLCRLGSQLRQAAQQVEVRGVTLDRQRERSRNSLWSWQRLSDQRRASRVGAVRAGYGATRPGRHDERNRARALNRPSNRAQLHHRGGVPRARTQGAGSDAFRSLSQRYRGTNRAGLSLS</sequence>
<dbReference type="NCBIfam" id="NF033550">
    <property type="entry name" value="transpos_ISL3"/>
    <property type="match status" value="1"/>
</dbReference>
<feature type="domain" description="Transposase IS204/IS1001/IS1096/IS1165 DDE" evidence="2">
    <location>
        <begin position="150"/>
        <end position="277"/>
    </location>
</feature>
<organism evidence="3 4">
    <name type="scientific">Cupriavidus lacunae</name>
    <dbReference type="NCBI Taxonomy" id="2666307"/>
    <lineage>
        <taxon>Bacteria</taxon>
        <taxon>Pseudomonadati</taxon>
        <taxon>Pseudomonadota</taxon>
        <taxon>Betaproteobacteria</taxon>
        <taxon>Burkholderiales</taxon>
        <taxon>Burkholderiaceae</taxon>
        <taxon>Cupriavidus</taxon>
    </lineage>
</organism>
<evidence type="ECO:0000259" key="2">
    <source>
        <dbReference type="Pfam" id="PF01610"/>
    </source>
</evidence>
<comment type="caution">
    <text evidence="3">The sequence shown here is derived from an EMBL/GenBank/DDBJ whole genome shotgun (WGS) entry which is preliminary data.</text>
</comment>
<proteinExistence type="predicted"/>
<dbReference type="PANTHER" id="PTHR33498:SF1">
    <property type="entry name" value="TRANSPOSASE FOR INSERTION SEQUENCE ELEMENT IS1557"/>
    <property type="match status" value="1"/>
</dbReference>
<keyword evidence="4" id="KW-1185">Reference proteome</keyword>
<dbReference type="AlphaFoldDB" id="A0A370NKY2"/>
<evidence type="ECO:0000256" key="1">
    <source>
        <dbReference type="SAM" id="MobiDB-lite"/>
    </source>
</evidence>
<dbReference type="Proteomes" id="UP000255165">
    <property type="component" value="Unassembled WGS sequence"/>
</dbReference>
<feature type="region of interest" description="Disordered" evidence="1">
    <location>
        <begin position="316"/>
        <end position="357"/>
    </location>
</feature>
<dbReference type="Pfam" id="PF01610">
    <property type="entry name" value="DDE_Tnp_ISL3"/>
    <property type="match status" value="1"/>
</dbReference>
<protein>
    <submittedName>
        <fullName evidence="3">ISL3 family transposase</fullName>
    </submittedName>
</protein>
<dbReference type="EMBL" id="QKWJ01000067">
    <property type="protein sequence ID" value="RDK06260.1"/>
    <property type="molecule type" value="Genomic_DNA"/>
</dbReference>
<dbReference type="InterPro" id="IPR047951">
    <property type="entry name" value="Transpos_ISL3"/>
</dbReference>
<reference evidence="4" key="1">
    <citation type="submission" date="2018-06" db="EMBL/GenBank/DDBJ databases">
        <authorList>
            <person name="Feng T."/>
            <person name="Jeon C.O."/>
        </authorList>
    </citation>
    <scope>NUCLEOTIDE SEQUENCE [LARGE SCALE GENOMIC DNA]</scope>
    <source>
        <strain evidence="4">S23</strain>
    </source>
</reference>
<accession>A0A370NKY2</accession>
<dbReference type="PANTHER" id="PTHR33498">
    <property type="entry name" value="TRANSPOSASE FOR INSERTION SEQUENCE ELEMENT IS1557"/>
    <property type="match status" value="1"/>
</dbReference>
<name>A0A370NKY2_9BURK</name>
<evidence type="ECO:0000313" key="3">
    <source>
        <dbReference type="EMBL" id="RDK06260.1"/>
    </source>
</evidence>
<dbReference type="InterPro" id="IPR002560">
    <property type="entry name" value="Transposase_DDE"/>
</dbReference>
<evidence type="ECO:0000313" key="4">
    <source>
        <dbReference type="Proteomes" id="UP000255165"/>
    </source>
</evidence>
<gene>
    <name evidence="3" type="ORF">DN412_32255</name>
</gene>